<gene>
    <name evidence="4" type="ORF">Syun_018552</name>
</gene>
<evidence type="ECO:0000256" key="2">
    <source>
        <dbReference type="SAM" id="MobiDB-lite"/>
    </source>
</evidence>
<evidence type="ECO:0000256" key="1">
    <source>
        <dbReference type="ARBA" id="ARBA00010609"/>
    </source>
</evidence>
<keyword evidence="5" id="KW-1185">Reference proteome</keyword>
<name>A0AAP0IT45_9MAGN</name>
<dbReference type="Pfam" id="PF07731">
    <property type="entry name" value="Cu-oxidase_2"/>
    <property type="match status" value="1"/>
</dbReference>
<sequence length="168" mass="18737">MKKNNEGLGENDEDDDQWTNLTASGPRPNPQGSLWSDQHYPDYHSCQFCWPSEWQAKPASDGYAFFVVGMDGGQWTPASRKGNLNDAVSRCTTQVYQSHGLLFTYHWKCGNVELENGILGAPVSRPTILSSLSGGINSTLYREMPLLAERQQEAHTSPIIHDSCYVQV</sequence>
<evidence type="ECO:0000313" key="5">
    <source>
        <dbReference type="Proteomes" id="UP001420932"/>
    </source>
</evidence>
<evidence type="ECO:0000259" key="3">
    <source>
        <dbReference type="Pfam" id="PF07731"/>
    </source>
</evidence>
<feature type="region of interest" description="Disordered" evidence="2">
    <location>
        <begin position="1"/>
        <end position="36"/>
    </location>
</feature>
<protein>
    <recommendedName>
        <fullName evidence="3">Plastocyanin-like domain-containing protein</fullName>
    </recommendedName>
</protein>
<feature type="domain" description="Plastocyanin-like" evidence="3">
    <location>
        <begin position="61"/>
        <end position="99"/>
    </location>
</feature>
<evidence type="ECO:0000313" key="4">
    <source>
        <dbReference type="EMBL" id="KAK9120935.1"/>
    </source>
</evidence>
<proteinExistence type="inferred from homology"/>
<accession>A0AAP0IT45</accession>
<reference evidence="4 5" key="1">
    <citation type="submission" date="2024-01" db="EMBL/GenBank/DDBJ databases">
        <title>Genome assemblies of Stephania.</title>
        <authorList>
            <person name="Yang L."/>
        </authorList>
    </citation>
    <scope>NUCLEOTIDE SEQUENCE [LARGE SCALE GENOMIC DNA]</scope>
    <source>
        <strain evidence="4">YNDBR</strain>
        <tissue evidence="4">Leaf</tissue>
    </source>
</reference>
<dbReference type="InterPro" id="IPR011706">
    <property type="entry name" value="Cu-oxidase_C"/>
</dbReference>
<dbReference type="AlphaFoldDB" id="A0AAP0IT45"/>
<organism evidence="4 5">
    <name type="scientific">Stephania yunnanensis</name>
    <dbReference type="NCBI Taxonomy" id="152371"/>
    <lineage>
        <taxon>Eukaryota</taxon>
        <taxon>Viridiplantae</taxon>
        <taxon>Streptophyta</taxon>
        <taxon>Embryophyta</taxon>
        <taxon>Tracheophyta</taxon>
        <taxon>Spermatophyta</taxon>
        <taxon>Magnoliopsida</taxon>
        <taxon>Ranunculales</taxon>
        <taxon>Menispermaceae</taxon>
        <taxon>Menispermoideae</taxon>
        <taxon>Cissampelideae</taxon>
        <taxon>Stephania</taxon>
    </lineage>
</organism>
<comment type="caution">
    <text evidence="4">The sequence shown here is derived from an EMBL/GenBank/DDBJ whole genome shotgun (WGS) entry which is preliminary data.</text>
</comment>
<dbReference type="Proteomes" id="UP001420932">
    <property type="component" value="Unassembled WGS sequence"/>
</dbReference>
<comment type="similarity">
    <text evidence="1">Belongs to the multicopper oxidase family.</text>
</comment>
<dbReference type="GO" id="GO:0016491">
    <property type="term" value="F:oxidoreductase activity"/>
    <property type="evidence" value="ECO:0007669"/>
    <property type="project" value="InterPro"/>
</dbReference>
<dbReference type="EMBL" id="JBBNAF010000008">
    <property type="protein sequence ID" value="KAK9120935.1"/>
    <property type="molecule type" value="Genomic_DNA"/>
</dbReference>
<dbReference type="GO" id="GO:0005507">
    <property type="term" value="F:copper ion binding"/>
    <property type="evidence" value="ECO:0007669"/>
    <property type="project" value="InterPro"/>
</dbReference>